<reference evidence="1 2" key="1">
    <citation type="submission" date="2019-05" db="EMBL/GenBank/DDBJ databases">
        <title>Mikania micrantha, genome provides insights into the molecular mechanism of rapid growth.</title>
        <authorList>
            <person name="Liu B."/>
        </authorList>
    </citation>
    <scope>NUCLEOTIDE SEQUENCE [LARGE SCALE GENOMIC DNA]</scope>
    <source>
        <strain evidence="1">NLD-2019</strain>
        <tissue evidence="1">Leaf</tissue>
    </source>
</reference>
<protein>
    <submittedName>
        <fullName evidence="1">Uncharacterized protein</fullName>
    </submittedName>
</protein>
<evidence type="ECO:0000313" key="1">
    <source>
        <dbReference type="EMBL" id="KAD3641050.1"/>
    </source>
</evidence>
<keyword evidence="2" id="KW-1185">Reference proteome</keyword>
<proteinExistence type="predicted"/>
<accession>A0A5N6MLB6</accession>
<name>A0A5N6MLB6_9ASTR</name>
<sequence length="69" mass="7509">MYGSISLHGTKSKCLGVATRNSVDCRTSGVMWGKAKENTKSPLLMEDDLVGDEPDHTIHLLSSRNESTC</sequence>
<organism evidence="1 2">
    <name type="scientific">Mikania micrantha</name>
    <name type="common">bitter vine</name>
    <dbReference type="NCBI Taxonomy" id="192012"/>
    <lineage>
        <taxon>Eukaryota</taxon>
        <taxon>Viridiplantae</taxon>
        <taxon>Streptophyta</taxon>
        <taxon>Embryophyta</taxon>
        <taxon>Tracheophyta</taxon>
        <taxon>Spermatophyta</taxon>
        <taxon>Magnoliopsida</taxon>
        <taxon>eudicotyledons</taxon>
        <taxon>Gunneridae</taxon>
        <taxon>Pentapetalae</taxon>
        <taxon>asterids</taxon>
        <taxon>campanulids</taxon>
        <taxon>Asterales</taxon>
        <taxon>Asteraceae</taxon>
        <taxon>Asteroideae</taxon>
        <taxon>Heliantheae alliance</taxon>
        <taxon>Eupatorieae</taxon>
        <taxon>Mikania</taxon>
    </lineage>
</organism>
<dbReference type="EMBL" id="SZYD01000015">
    <property type="protein sequence ID" value="KAD3641050.1"/>
    <property type="molecule type" value="Genomic_DNA"/>
</dbReference>
<comment type="caution">
    <text evidence="1">The sequence shown here is derived from an EMBL/GenBank/DDBJ whole genome shotgun (WGS) entry which is preliminary data.</text>
</comment>
<dbReference type="Proteomes" id="UP000326396">
    <property type="component" value="Linkage Group LG5"/>
</dbReference>
<evidence type="ECO:0000313" key="2">
    <source>
        <dbReference type="Proteomes" id="UP000326396"/>
    </source>
</evidence>
<gene>
    <name evidence="1" type="ORF">E3N88_30273</name>
</gene>
<dbReference type="AlphaFoldDB" id="A0A5N6MLB6"/>